<name>A0A075AXH0_ROZAC</name>
<dbReference type="Proteomes" id="UP000030755">
    <property type="component" value="Unassembled WGS sequence"/>
</dbReference>
<keyword evidence="3" id="KW-1185">Reference proteome</keyword>
<dbReference type="Proteomes" id="UP000281549">
    <property type="component" value="Unassembled WGS sequence"/>
</dbReference>
<evidence type="ECO:0000313" key="4">
    <source>
        <dbReference type="Proteomes" id="UP000281549"/>
    </source>
</evidence>
<dbReference type="HOGENOM" id="CLU_1856430_0_0_1"/>
<dbReference type="AlphaFoldDB" id="A0A075AXH0"/>
<evidence type="ECO:0000313" key="3">
    <source>
        <dbReference type="Proteomes" id="UP000030755"/>
    </source>
</evidence>
<accession>A0A075AXH0</accession>
<sequence length="138" mass="15589">MEKRLFGSSKIAQAYYSLTILALENIFNTRVIFALDDCVLKIIEEQVDTETNLPIGTTNVHSVNFTTFNQLTKIDEASSIMKIRNVNDISIECNITKNVESNTSVNYDATRRLAVDGKPSYINASFLNKLEKLSRFSQ</sequence>
<dbReference type="EMBL" id="KE561068">
    <property type="protein sequence ID" value="EPZ33234.1"/>
    <property type="molecule type" value="Genomic_DNA"/>
</dbReference>
<evidence type="ECO:0000313" key="1">
    <source>
        <dbReference type="EMBL" id="EPZ33234.1"/>
    </source>
</evidence>
<reference evidence="2" key="3">
    <citation type="submission" date="2018-08" db="EMBL/GenBank/DDBJ databases">
        <title>Leveraging single-cell genomics to expand the Fungal Tree of Life.</title>
        <authorList>
            <consortium name="DOE Joint Genome Institute"/>
            <person name="Ahrendt S.R."/>
            <person name="Quandt C.A."/>
            <person name="Ciobanu D."/>
            <person name="Clum A."/>
            <person name="Salamov A."/>
            <person name="Andreopoulos B."/>
            <person name="Cheng J.-F."/>
            <person name="Woyke T."/>
            <person name="Pelin A."/>
            <person name="Henrissat B."/>
            <person name="Reynolds N."/>
            <person name="Benny G.L."/>
            <person name="Smith M.E."/>
            <person name="James T.Y."/>
            <person name="Grigoriev I.V."/>
        </authorList>
    </citation>
    <scope>NUCLEOTIDE SEQUENCE</scope>
    <source>
        <strain evidence="2">CSF55</strain>
    </source>
</reference>
<organism evidence="1 3">
    <name type="scientific">Rozella allomycis (strain CSF55)</name>
    <dbReference type="NCBI Taxonomy" id="988480"/>
    <lineage>
        <taxon>Eukaryota</taxon>
        <taxon>Fungi</taxon>
        <taxon>Fungi incertae sedis</taxon>
        <taxon>Cryptomycota</taxon>
        <taxon>Cryptomycota incertae sedis</taxon>
        <taxon>Rozella</taxon>
    </lineage>
</organism>
<proteinExistence type="predicted"/>
<evidence type="ECO:0000313" key="2">
    <source>
        <dbReference type="EMBL" id="RKP19035.1"/>
    </source>
</evidence>
<protein>
    <submittedName>
        <fullName evidence="1">Uncharacterized protein</fullName>
    </submittedName>
</protein>
<dbReference type="EMBL" id="ML005310">
    <property type="protein sequence ID" value="RKP19035.1"/>
    <property type="molecule type" value="Genomic_DNA"/>
</dbReference>
<gene>
    <name evidence="1" type="ORF">O9G_001585</name>
    <name evidence="2" type="ORF">ROZALSC1DRAFT_29320</name>
</gene>
<reference evidence="1 3" key="1">
    <citation type="journal article" date="2013" name="Curr. Biol.">
        <title>Shared signatures of parasitism and phylogenomics unite Cryptomycota and microsporidia.</title>
        <authorList>
            <person name="James T.Y."/>
            <person name="Pelin A."/>
            <person name="Bonen L."/>
            <person name="Ahrendt S."/>
            <person name="Sain D."/>
            <person name="Corradi N."/>
            <person name="Stajich J.E."/>
        </authorList>
    </citation>
    <scope>NUCLEOTIDE SEQUENCE [LARGE SCALE GENOMIC DNA]</scope>
    <source>
        <strain evidence="1">CSF55</strain>
        <strain evidence="1">CSF55</strain>
    </source>
</reference>
<reference evidence="4" key="2">
    <citation type="journal article" date="2018" name="Nat. Microbiol.">
        <title>Leveraging single-cell genomics to expand the fungal tree of life.</title>
        <authorList>
            <person name="Ahrendt S.R."/>
            <person name="Quandt C.A."/>
            <person name="Ciobanu D."/>
            <person name="Clum A."/>
            <person name="Salamov A."/>
            <person name="Andreopoulos B."/>
            <person name="Cheng J.F."/>
            <person name="Woyke T."/>
            <person name="Pelin A."/>
            <person name="Henrissat B."/>
            <person name="Reynolds N.K."/>
            <person name="Benny G.L."/>
            <person name="Smith M.E."/>
            <person name="James T.Y."/>
            <person name="Grigoriev I.V."/>
        </authorList>
    </citation>
    <scope>NUCLEOTIDE SEQUENCE [LARGE SCALE GENOMIC DNA]</scope>
    <source>
        <strain evidence="4">CSF55</strain>
    </source>
</reference>